<evidence type="ECO:0000313" key="2">
    <source>
        <dbReference type="Proteomes" id="UP000036681"/>
    </source>
</evidence>
<evidence type="ECO:0000256" key="1">
    <source>
        <dbReference type="SAM" id="Phobius"/>
    </source>
</evidence>
<evidence type="ECO:0000313" key="3">
    <source>
        <dbReference type="WBParaSite" id="ALUE_0000545401-mRNA-1"/>
    </source>
</evidence>
<feature type="transmembrane region" description="Helical" evidence="1">
    <location>
        <begin position="260"/>
        <end position="279"/>
    </location>
</feature>
<keyword evidence="1" id="KW-0812">Transmembrane</keyword>
<feature type="transmembrane region" description="Helical" evidence="1">
    <location>
        <begin position="112"/>
        <end position="136"/>
    </location>
</feature>
<dbReference type="WBParaSite" id="ALUE_0000545401-mRNA-1">
    <property type="protein sequence ID" value="ALUE_0000545401-mRNA-1"/>
    <property type="gene ID" value="ALUE_0000545401"/>
</dbReference>
<dbReference type="InterPro" id="IPR040035">
    <property type="entry name" value="TMEM180"/>
</dbReference>
<feature type="transmembrane region" description="Helical" evidence="1">
    <location>
        <begin position="178"/>
        <end position="198"/>
    </location>
</feature>
<dbReference type="SUPFAM" id="SSF103473">
    <property type="entry name" value="MFS general substrate transporter"/>
    <property type="match status" value="1"/>
</dbReference>
<dbReference type="InterPro" id="IPR036259">
    <property type="entry name" value="MFS_trans_sf"/>
</dbReference>
<feature type="transmembrane region" description="Helical" evidence="1">
    <location>
        <begin position="338"/>
        <end position="361"/>
    </location>
</feature>
<feature type="transmembrane region" description="Helical" evidence="1">
    <location>
        <begin position="285"/>
        <end position="306"/>
    </location>
</feature>
<protein>
    <submittedName>
        <fullName evidence="3">Transmembrane protein 180</fullName>
    </submittedName>
</protein>
<dbReference type="PANTHER" id="PTHR28658:SF1">
    <property type="entry name" value="MAJOR FACILITATOR SUPERFAMILY DOMAIN CONTAINING 13B"/>
    <property type="match status" value="1"/>
</dbReference>
<dbReference type="AlphaFoldDB" id="A0A0M3HSK0"/>
<keyword evidence="2" id="KW-1185">Reference proteome</keyword>
<sequence length="475" mass="53212">MRFRMRISVNGALCSGQFAMSIMQTIFMFYYVRVFHVVFEIDAYWFGIAQALFMVWNSINDPLFGCIQDLSSSWMRDRRKVIAYLSPLLCGSFLLLWFPWASHNSPPYVTGLHLICALFLYDAFYSCVNVAWSALFSESTYDHSARVTAIKFSQLAILLSVNIIAVAEKVSHSVENFFAFQCTCIAVAFLAMGCFWITGNMEKTEGIISERAVLVPEEVEEGKGKISTALTMAKQVVKRQDFVALVLTNFIHNCRSVSHLNFAAMATATLIPETILPSGSWSKSLFFGACTLVPQLLVVASGNFIARRGAYRVIMASFILSMSLAAMFWVFAAESPLLMMLFMFLDSVLVHSIAPLFQILVAEYVDDDAKRHLRRKPISSLIFSLNALLVKPAQSITPVIVLYLLGEGHYENNGIAIERASEKSAMYAVVCLTPLLLGLVQFFIMRLYSLKNAHFNAKAEADMKAHIFVVVFEKS</sequence>
<proteinExistence type="predicted"/>
<dbReference type="Pfam" id="PF13347">
    <property type="entry name" value="MFS_2"/>
    <property type="match status" value="1"/>
</dbReference>
<feature type="transmembrane region" description="Helical" evidence="1">
    <location>
        <begin position="81"/>
        <end position="100"/>
    </location>
</feature>
<dbReference type="Proteomes" id="UP000036681">
    <property type="component" value="Unplaced"/>
</dbReference>
<name>A0A0M3HSK0_ASCLU</name>
<organism evidence="2 3">
    <name type="scientific">Ascaris lumbricoides</name>
    <name type="common">Giant roundworm</name>
    <dbReference type="NCBI Taxonomy" id="6252"/>
    <lineage>
        <taxon>Eukaryota</taxon>
        <taxon>Metazoa</taxon>
        <taxon>Ecdysozoa</taxon>
        <taxon>Nematoda</taxon>
        <taxon>Chromadorea</taxon>
        <taxon>Rhabditida</taxon>
        <taxon>Spirurina</taxon>
        <taxon>Ascaridomorpha</taxon>
        <taxon>Ascaridoidea</taxon>
        <taxon>Ascarididae</taxon>
        <taxon>Ascaris</taxon>
    </lineage>
</organism>
<feature type="transmembrane region" description="Helical" evidence="1">
    <location>
        <begin position="148"/>
        <end position="166"/>
    </location>
</feature>
<feature type="transmembrane region" description="Helical" evidence="1">
    <location>
        <begin position="381"/>
        <end position="405"/>
    </location>
</feature>
<feature type="transmembrane region" description="Helical" evidence="1">
    <location>
        <begin position="313"/>
        <end position="332"/>
    </location>
</feature>
<reference evidence="3" key="1">
    <citation type="submission" date="2017-02" db="UniProtKB">
        <authorList>
            <consortium name="WormBaseParasite"/>
        </authorList>
    </citation>
    <scope>IDENTIFICATION</scope>
</reference>
<feature type="transmembrane region" description="Helical" evidence="1">
    <location>
        <begin position="425"/>
        <end position="448"/>
    </location>
</feature>
<dbReference type="PANTHER" id="PTHR28658">
    <property type="entry name" value="TRANSMEMBRANE PROTEIN 180"/>
    <property type="match status" value="1"/>
</dbReference>
<accession>A0A0M3HSK0</accession>
<keyword evidence="1" id="KW-1133">Transmembrane helix</keyword>
<keyword evidence="1" id="KW-0472">Membrane</keyword>
<feature type="transmembrane region" description="Helical" evidence="1">
    <location>
        <begin position="43"/>
        <end position="60"/>
    </location>
</feature>
<feature type="transmembrane region" description="Helical" evidence="1">
    <location>
        <begin position="12"/>
        <end position="31"/>
    </location>
</feature>
<dbReference type="Gene3D" id="1.20.1250.20">
    <property type="entry name" value="MFS general substrate transporter like domains"/>
    <property type="match status" value="1"/>
</dbReference>